<accession>A0A4Q0S5H0</accession>
<organism evidence="1 2">
    <name type="scientific">Bradyrhizobium nanningense</name>
    <dbReference type="NCBI Taxonomy" id="1325118"/>
    <lineage>
        <taxon>Bacteria</taxon>
        <taxon>Pseudomonadati</taxon>
        <taxon>Pseudomonadota</taxon>
        <taxon>Alphaproteobacteria</taxon>
        <taxon>Hyphomicrobiales</taxon>
        <taxon>Nitrobacteraceae</taxon>
        <taxon>Bradyrhizobium</taxon>
    </lineage>
</organism>
<protein>
    <submittedName>
        <fullName evidence="1">Uncharacterized protein</fullName>
    </submittedName>
</protein>
<gene>
    <name evidence="1" type="ORF">XH99_14490</name>
</gene>
<dbReference type="EMBL" id="LBJQ01000074">
    <property type="protein sequence ID" value="RXH28630.1"/>
    <property type="molecule type" value="Genomic_DNA"/>
</dbReference>
<dbReference type="RefSeq" id="WP_128918627.1">
    <property type="nucleotide sequence ID" value="NZ_LBJQ01000074.1"/>
</dbReference>
<evidence type="ECO:0000313" key="1">
    <source>
        <dbReference type="EMBL" id="RXH28630.1"/>
    </source>
</evidence>
<dbReference type="Proteomes" id="UP000289546">
    <property type="component" value="Unassembled WGS sequence"/>
</dbReference>
<reference evidence="1 2" key="1">
    <citation type="submission" date="2015-04" db="EMBL/GenBank/DDBJ databases">
        <title>Comparative genomics of rhizobia nodulating Arachis hypogaea in China.</title>
        <authorList>
            <person name="Li Y."/>
        </authorList>
    </citation>
    <scope>NUCLEOTIDE SEQUENCE [LARGE SCALE GENOMIC DNA]</scope>
    <source>
        <strain evidence="1 2">CCBAU 51757</strain>
    </source>
</reference>
<name>A0A4Q0S5H0_9BRAD</name>
<sequence>MIVNIPTPQALDDVALRLYFSAWSSLIRIRQDFDEVYVPGEDPRPTKGQWGEEWSEYIQQYQPELQAVCSVIQQSNELALKARICAVSPYLLLLNSDPKFSTVGRDIDFSELRTLDAVDLPAAVNSLCAKALSDEYVQAYNEIRSLRNKFAHLGHAGQSFQPEELIALLVRQYVELWNGRPWLKDRVSFASRTGPAFFHDGKYSSAVSEVIDELPLIFAAITKSAFKTLFGISKTTRRYLCHSCIYEATTRFYDVNLEKSKTAFLKDNVTLHCLMCDEDYEIRRQDCRVDDCKGNVISESEYSGGDVCHTCGQDQRDSPEDS</sequence>
<keyword evidence="2" id="KW-1185">Reference proteome</keyword>
<comment type="caution">
    <text evidence="1">The sequence shown here is derived from an EMBL/GenBank/DDBJ whole genome shotgun (WGS) entry which is preliminary data.</text>
</comment>
<dbReference type="AlphaFoldDB" id="A0A4Q0S5H0"/>
<proteinExistence type="predicted"/>
<evidence type="ECO:0000313" key="2">
    <source>
        <dbReference type="Proteomes" id="UP000289546"/>
    </source>
</evidence>